<feature type="compositionally biased region" description="Polar residues" evidence="7">
    <location>
        <begin position="1702"/>
        <end position="1714"/>
    </location>
</feature>
<dbReference type="OrthoDB" id="429813at2759"/>
<feature type="active site" description="Proton donor; for dehydratase activity" evidence="6">
    <location>
        <position position="1582"/>
    </location>
</feature>
<dbReference type="InterPro" id="IPR020841">
    <property type="entry name" value="PKS_Beta-ketoAc_synthase_dom"/>
</dbReference>
<feature type="active site" description="Proton acceptor; for dehydratase activity" evidence="6">
    <location>
        <position position="1394"/>
    </location>
</feature>
<feature type="region of interest" description="Disordered" evidence="7">
    <location>
        <begin position="398"/>
        <end position="429"/>
    </location>
</feature>
<dbReference type="SUPFAM" id="SSF47336">
    <property type="entry name" value="ACP-like"/>
    <property type="match status" value="2"/>
</dbReference>
<feature type="compositionally biased region" description="Low complexity" evidence="7">
    <location>
        <begin position="413"/>
        <end position="429"/>
    </location>
</feature>
<feature type="region of interest" description="N-terminal hotdog fold" evidence="6">
    <location>
        <begin position="1363"/>
        <end position="1492"/>
    </location>
</feature>
<feature type="region of interest" description="Disordered" evidence="7">
    <location>
        <begin position="1819"/>
        <end position="1850"/>
    </location>
</feature>
<dbReference type="PROSITE" id="PS52019">
    <property type="entry name" value="PKS_MFAS_DH"/>
    <property type="match status" value="1"/>
</dbReference>
<dbReference type="GO" id="GO:0031177">
    <property type="term" value="F:phosphopantetheine binding"/>
    <property type="evidence" value="ECO:0007669"/>
    <property type="project" value="InterPro"/>
</dbReference>
<dbReference type="CDD" id="cd00833">
    <property type="entry name" value="PKS"/>
    <property type="match status" value="1"/>
</dbReference>
<evidence type="ECO:0000256" key="2">
    <source>
        <dbReference type="ARBA" id="ARBA00022553"/>
    </source>
</evidence>
<keyword evidence="3" id="KW-0808">Transferase</keyword>
<keyword evidence="12" id="KW-1185">Reference proteome</keyword>
<feature type="region of interest" description="C-terminal hotdog fold" evidence="6">
    <location>
        <begin position="1524"/>
        <end position="1679"/>
    </location>
</feature>
<name>A0A6A5YQA6_9PLEO</name>
<dbReference type="InterPro" id="IPR032088">
    <property type="entry name" value="SAT"/>
</dbReference>
<dbReference type="InterPro" id="IPR014031">
    <property type="entry name" value="Ketoacyl_synth_C"/>
</dbReference>
<evidence type="ECO:0000259" key="8">
    <source>
        <dbReference type="PROSITE" id="PS50075"/>
    </source>
</evidence>
<dbReference type="GO" id="GO:0044550">
    <property type="term" value="P:secondary metabolite biosynthetic process"/>
    <property type="evidence" value="ECO:0007669"/>
    <property type="project" value="TreeGrafter"/>
</dbReference>
<evidence type="ECO:0000256" key="4">
    <source>
        <dbReference type="ARBA" id="ARBA00023268"/>
    </source>
</evidence>
<dbReference type="PROSITE" id="PS00012">
    <property type="entry name" value="PHOSPHOPANTETHEINE"/>
    <property type="match status" value="1"/>
</dbReference>
<dbReference type="Pfam" id="PF00109">
    <property type="entry name" value="ketoacyl-synt"/>
    <property type="match status" value="1"/>
</dbReference>
<evidence type="ECO:0000256" key="7">
    <source>
        <dbReference type="SAM" id="MobiDB-lite"/>
    </source>
</evidence>
<protein>
    <submittedName>
        <fullName evidence="11">Putative polyketide synthase</fullName>
    </submittedName>
</protein>
<evidence type="ECO:0000313" key="12">
    <source>
        <dbReference type="Proteomes" id="UP000799770"/>
    </source>
</evidence>
<dbReference type="SMART" id="SM00825">
    <property type="entry name" value="PKS_KS"/>
    <property type="match status" value="1"/>
</dbReference>
<dbReference type="SUPFAM" id="SSF51735">
    <property type="entry name" value="NAD(P)-binding Rossmann-fold domains"/>
    <property type="match status" value="1"/>
</dbReference>
<evidence type="ECO:0000256" key="1">
    <source>
        <dbReference type="ARBA" id="ARBA00022450"/>
    </source>
</evidence>
<feature type="domain" description="PKS/mFAS DH" evidence="10">
    <location>
        <begin position="1363"/>
        <end position="1679"/>
    </location>
</feature>
<accession>A0A6A5YQA6</accession>
<dbReference type="PANTHER" id="PTHR43775">
    <property type="entry name" value="FATTY ACID SYNTHASE"/>
    <property type="match status" value="1"/>
</dbReference>
<dbReference type="PANTHER" id="PTHR43775:SF14">
    <property type="entry name" value="ITERATIVE POLYKETIDE SYNTHASE AFOE-RELATED"/>
    <property type="match status" value="1"/>
</dbReference>
<dbReference type="InterPro" id="IPR009081">
    <property type="entry name" value="PP-bd_ACP"/>
</dbReference>
<feature type="domain" description="Ketosynthase family 3 (KS3)" evidence="9">
    <location>
        <begin position="437"/>
        <end position="856"/>
    </location>
</feature>
<evidence type="ECO:0000259" key="10">
    <source>
        <dbReference type="PROSITE" id="PS52019"/>
    </source>
</evidence>
<dbReference type="SMART" id="SM00823">
    <property type="entry name" value="PKS_PP"/>
    <property type="match status" value="2"/>
</dbReference>
<dbReference type="CDD" id="cd02440">
    <property type="entry name" value="AdoMet_MTases"/>
    <property type="match status" value="1"/>
</dbReference>
<dbReference type="InterPro" id="IPR016036">
    <property type="entry name" value="Malonyl_transacylase_ACP-bd"/>
</dbReference>
<dbReference type="InterPro" id="IPR029063">
    <property type="entry name" value="SAM-dependent_MTases_sf"/>
</dbReference>
<dbReference type="Gene3D" id="3.40.50.720">
    <property type="entry name" value="NAD(P)-binding Rossmann-like Domain"/>
    <property type="match status" value="1"/>
</dbReference>
<feature type="region of interest" description="Disordered" evidence="7">
    <location>
        <begin position="1921"/>
        <end position="1958"/>
    </location>
</feature>
<evidence type="ECO:0000256" key="5">
    <source>
        <dbReference type="ARBA" id="ARBA00023315"/>
    </source>
</evidence>
<dbReference type="PROSITE" id="PS52004">
    <property type="entry name" value="KS3_2"/>
    <property type="match status" value="1"/>
</dbReference>
<feature type="region of interest" description="Disordered" evidence="7">
    <location>
        <begin position="1970"/>
        <end position="1990"/>
    </location>
</feature>
<dbReference type="Pfam" id="PF00698">
    <property type="entry name" value="Acyl_transf_1"/>
    <property type="match status" value="1"/>
</dbReference>
<dbReference type="PROSITE" id="PS50075">
    <property type="entry name" value="CARRIER"/>
    <property type="match status" value="2"/>
</dbReference>
<evidence type="ECO:0000259" key="9">
    <source>
        <dbReference type="PROSITE" id="PS52004"/>
    </source>
</evidence>
<dbReference type="Gene3D" id="3.40.366.10">
    <property type="entry name" value="Malonyl-Coenzyme A Acyl Carrier Protein, domain 2"/>
    <property type="match status" value="2"/>
</dbReference>
<dbReference type="SUPFAM" id="SSF53335">
    <property type="entry name" value="S-adenosyl-L-methionine-dependent methyltransferases"/>
    <property type="match status" value="1"/>
</dbReference>
<dbReference type="InterPro" id="IPR036736">
    <property type="entry name" value="ACP-like_sf"/>
</dbReference>
<dbReference type="Proteomes" id="UP000799770">
    <property type="component" value="Unassembled WGS sequence"/>
</dbReference>
<feature type="domain" description="Carrier" evidence="8">
    <location>
        <begin position="1738"/>
        <end position="1815"/>
    </location>
</feature>
<dbReference type="InterPro" id="IPR001227">
    <property type="entry name" value="Ac_transferase_dom_sf"/>
</dbReference>
<dbReference type="InterPro" id="IPR018201">
    <property type="entry name" value="Ketoacyl_synth_AS"/>
</dbReference>
<dbReference type="PROSITE" id="PS00606">
    <property type="entry name" value="KS3_1"/>
    <property type="match status" value="1"/>
</dbReference>
<dbReference type="GO" id="GO:0004312">
    <property type="term" value="F:fatty acid synthase activity"/>
    <property type="evidence" value="ECO:0007669"/>
    <property type="project" value="TreeGrafter"/>
</dbReference>
<dbReference type="InterPro" id="IPR013120">
    <property type="entry name" value="FAR_NAD-bd"/>
</dbReference>
<dbReference type="InterPro" id="IPR016039">
    <property type="entry name" value="Thiolase-like"/>
</dbReference>
<dbReference type="Pfam" id="PF00550">
    <property type="entry name" value="PP-binding"/>
    <property type="match status" value="2"/>
</dbReference>
<keyword evidence="1" id="KW-0596">Phosphopantetheine</keyword>
<dbReference type="Pfam" id="PF02801">
    <property type="entry name" value="Ketoacyl-synt_C"/>
    <property type="match status" value="1"/>
</dbReference>
<dbReference type="Gene3D" id="3.40.50.150">
    <property type="entry name" value="Vaccinia Virus protein VP39"/>
    <property type="match status" value="1"/>
</dbReference>
<dbReference type="SUPFAM" id="SSF52151">
    <property type="entry name" value="FabD/lysophospholipase-like"/>
    <property type="match status" value="1"/>
</dbReference>
<dbReference type="InterPro" id="IPR036291">
    <property type="entry name" value="NAD(P)-bd_dom_sf"/>
</dbReference>
<dbReference type="GO" id="GO:0006633">
    <property type="term" value="P:fatty acid biosynthetic process"/>
    <property type="evidence" value="ECO:0007669"/>
    <property type="project" value="InterPro"/>
</dbReference>
<dbReference type="InterPro" id="IPR020806">
    <property type="entry name" value="PKS_PP-bd"/>
</dbReference>
<dbReference type="Pfam" id="PF16073">
    <property type="entry name" value="SAT"/>
    <property type="match status" value="1"/>
</dbReference>
<dbReference type="Gene3D" id="3.40.47.10">
    <property type="match status" value="1"/>
</dbReference>
<keyword evidence="5" id="KW-0012">Acyltransferase</keyword>
<dbReference type="SUPFAM" id="SSF53901">
    <property type="entry name" value="Thiolase-like"/>
    <property type="match status" value="1"/>
</dbReference>
<dbReference type="Gene3D" id="3.10.129.110">
    <property type="entry name" value="Polyketide synthase dehydratase"/>
    <property type="match status" value="1"/>
</dbReference>
<keyword evidence="4" id="KW-0511">Multifunctional enzyme</keyword>
<dbReference type="SMART" id="SM00827">
    <property type="entry name" value="PKS_AT"/>
    <property type="match status" value="1"/>
</dbReference>
<feature type="compositionally biased region" description="Polar residues" evidence="7">
    <location>
        <begin position="1972"/>
        <end position="1987"/>
    </location>
</feature>
<feature type="region of interest" description="Disordered" evidence="7">
    <location>
        <begin position="1693"/>
        <end position="1741"/>
    </location>
</feature>
<feature type="compositionally biased region" description="Acidic residues" evidence="7">
    <location>
        <begin position="1933"/>
        <end position="1950"/>
    </location>
</feature>
<dbReference type="InterPro" id="IPR016035">
    <property type="entry name" value="Acyl_Trfase/lysoPLipase"/>
</dbReference>
<dbReference type="InterPro" id="IPR006162">
    <property type="entry name" value="Ppantetheine_attach_site"/>
</dbReference>
<evidence type="ECO:0000256" key="6">
    <source>
        <dbReference type="PROSITE-ProRule" id="PRU01363"/>
    </source>
</evidence>
<keyword evidence="2" id="KW-0597">Phosphoprotein</keyword>
<dbReference type="InterPro" id="IPR041068">
    <property type="entry name" value="HTH_51"/>
</dbReference>
<organism evidence="11 12">
    <name type="scientific">Lophiotrema nucula</name>
    <dbReference type="NCBI Taxonomy" id="690887"/>
    <lineage>
        <taxon>Eukaryota</taxon>
        <taxon>Fungi</taxon>
        <taxon>Dikarya</taxon>
        <taxon>Ascomycota</taxon>
        <taxon>Pezizomycotina</taxon>
        <taxon>Dothideomycetes</taxon>
        <taxon>Pleosporomycetidae</taxon>
        <taxon>Pleosporales</taxon>
        <taxon>Lophiotremataceae</taxon>
        <taxon>Lophiotrema</taxon>
    </lineage>
</organism>
<reference evidence="11" key="1">
    <citation type="journal article" date="2020" name="Stud. Mycol.">
        <title>101 Dothideomycetes genomes: a test case for predicting lifestyles and emergence of pathogens.</title>
        <authorList>
            <person name="Haridas S."/>
            <person name="Albert R."/>
            <person name="Binder M."/>
            <person name="Bloem J."/>
            <person name="Labutti K."/>
            <person name="Salamov A."/>
            <person name="Andreopoulos B."/>
            <person name="Baker S."/>
            <person name="Barry K."/>
            <person name="Bills G."/>
            <person name="Bluhm B."/>
            <person name="Cannon C."/>
            <person name="Castanera R."/>
            <person name="Culley D."/>
            <person name="Daum C."/>
            <person name="Ezra D."/>
            <person name="Gonzalez J."/>
            <person name="Henrissat B."/>
            <person name="Kuo A."/>
            <person name="Liang C."/>
            <person name="Lipzen A."/>
            <person name="Lutzoni F."/>
            <person name="Magnuson J."/>
            <person name="Mondo S."/>
            <person name="Nolan M."/>
            <person name="Ohm R."/>
            <person name="Pangilinan J."/>
            <person name="Park H.-J."/>
            <person name="Ramirez L."/>
            <person name="Alfaro M."/>
            <person name="Sun H."/>
            <person name="Tritt A."/>
            <person name="Yoshinaga Y."/>
            <person name="Zwiers L.-H."/>
            <person name="Turgeon B."/>
            <person name="Goodwin S."/>
            <person name="Spatafora J."/>
            <person name="Crous P."/>
            <person name="Grigoriev I."/>
        </authorList>
    </citation>
    <scope>NUCLEOTIDE SEQUENCE</scope>
    <source>
        <strain evidence="11">CBS 627.86</strain>
    </source>
</reference>
<dbReference type="InterPro" id="IPR014030">
    <property type="entry name" value="Ketoacyl_synth_N"/>
</dbReference>
<evidence type="ECO:0000256" key="3">
    <source>
        <dbReference type="ARBA" id="ARBA00022679"/>
    </source>
</evidence>
<sequence length="2818" mass="309499">MAPTTTSEARWPAIDDSSESSQIFIFGPHIGGFTKQAMDKMVRPILQGPHQEWVLEATAGLSGYWEALTEKMPEIDAAIPGLKQLGDFDSWLRHGQADMPQDAQLPNIIITPLLVLIQLTQYWQYLELTQDGARGDVHADLVHQQQQSGKSHQFETLGFCSGMPAALAVASAHNREELEKYGSVAVRLAMLLGALVDARNVWDTARGKGETVSLAVAWTSPKQGEDVSRILEASKPDAHLGVKFDETRATVFTTESTAPTLSKRLRAEAGAIVHELGMRAHIHSPDPTWKVYSDMMVEICDAMPGLQYADAANMALPTYNNQAEGTPLQAGSPNVTEMLVRGILEQQCDWFGSFSAVMEDRKPFLVTLGLEKCVPPSMMRRVGNRQVYFPEDEARLRTAGKPQVQAQELSRKQAQAQQRQSQVPSVPDPVVIPEFDKDSIAVIGMSIKTAGADDLLEYADLLKTGESQHELITKDRLPHDMLFRQSPEGQRDWYGCFVRDSDAFDHKFFKRSPREAAAMDPQGRITLEAAYQAVEQSGYFADHQPDKHIGVFNGVVAAEYDQNAFSNEANAFTATGQLRSFISGRLSHYFGWTGPSMVFDTACSSSMVAIHTACRNILSGECSAALAGGSSIVTGMLWHQGMAAGGFLSPTGQCKPFDDDADGYCRAEGFGFVFLKKLSDAVRDGNPVLATIPITSVYQNHNSTPIFVPNAPSLTLLFKDVLRKSGIAPKDINLVEAHGTGTAVGDPAEYESIRAAVGGPVSGRKKPVPFGSVKGFVGHAEGASGVLALIKVIMMMQQGFIPPQASHTKMNHNIDVRPDDMMEMVTKLRPWDDKQKVALINNYGACGSNATCIVAQAKESLRGISKTVDEKSQHPFWIPGLDSRAITAYSTKLVSYLDSLPKGANSLADVSFNLSRSSNRRLAQGYLFSCRSITELKEKLLKASGKDAAAPAGLVRVKAERPVILCFGGQNSLFVGLDRNLYDSVAIFRKHLDAVDSVATSLGVESIFPDIFSREPVRDTVKLQTMLFATQYACAKSWSSCGLRSNIAAVVGHSFGEITALCVAGALSLQDTVKLVAGRAKLVRDSWGPDSGAMMAVEADESTVHEIVQEANGIASSDGSISIACYNGPRSFTLAGTTAAVDTLQSILQHKYAQVKSKRLSVTNAFHSKLVEKLVDGLGQIGKGLEFSKPTIPIERATEAGGNGEFDWTFVPKHMRQPVFFNHAMQRLSKKHPQAIFLEAGSNSTITAMAARALAQSSKDQHFQGISVTNCGSGLDGLTNATVSLWKQGLRVSFWAHHRMQALDYATMVLPPYQFDKSSASRHWIPIKSPSEEINKRVAKALLEQNGAVSIEAGTEKKTLGIWDFVGYQDISKKHSRFRINPESDKYLELVSAHVIAQTAPICPATLIFDMIVEALFSLHPKWKESGAIQPAVRDMVNHSPICFDPSRVFYLDLAATTAHQEWSARFFSVEKASGKQETHAEASVQARSSTDSQYVKEFSQFARLVSHSRTQELLNSSLDEEGIEMIQGRQVYRAFSHVCDYSDIYRGVRYVVGRGYECAGQVQLDVKHRRSDTWLDVTLSDSFAQIGGMWTNLMSPDTSSSTGEDIYIANGVQLLMRSPNHTTTTRAATDVWHVYGRHARHGEKAYISDMFIFDPKAGELVEVILGVQWGRVAKASMSRMLQMRTKDESVLRLKPGPKVNLGQQKPSPRSSAVTIVPAEKPKKRSQLKIKSPSVSSSARRDLTAEVRDLVARLTGIEAHELELDADMTDYGIDSLMGMELGREVENTFKCTLDQAEQLKATNLRKFVTCVENAVFGQNPSDSADELPLEPKPKPRQVPKPTKAKRRDMTEEVRKLVADVTGIDASELDLDADMTDYGIDSLMGMELGRETERTFSCTLDQAEQLKANTLRKFVVCVEHAASSSSNDMKSPEAAEEEDEEEDEVGDESSTDQDISSRNSSIVVVEQDGEFSDSWSGSPFSTPYSTVAPTPHPDMKPIPPRTSKLALSASDVLASFGQVKMATDKVLGDHHLDKFERAYLADSNRLCTAMVVEAFEQLGCHLRTATAGQPLDRVPFAPQHDRLVQWLYDFLEKDARLIDIDSTTGQVRRTYFAVPPKTSLALLQELQTQHPEFTVATQLTHYTGKELAAVLSGKTDGTRILSTSPQGMKLIASLYNEHPFFRYAYDQMRDVVKGIIERLPAKHKGETLKVLEVGAGTGGLTLVMVSFLQSLDIPVEYTFTDASPLMVADASRRLKKQYPFMRFVVLDLKNPAGNELKSQHVVLANTPFREASLSNARHILQSDGFLLTSEITEVSPFINFIFGVLGGGTEGHWQINGGREQATIATEHWEREMHAAGFGHVDWTDGNSPANVYHRIMISLASGDQGSRLAKSAPIQAAKMDDGPRTALAESLVQKYASGWTSSRLLHFKTKKQPKGRAPNRGAVVLVTGATGSLGSHIVQKLAENPTVSQVVCINRESISTPVLKRQQDAFLERGIKLTPGARAKLRVFGTDTAKPQLGLPPHEYSVLVQNGTHIIHNAWPMSWTRPIAGFAPQLESMRNLLDLAREMAISPGRDSVRVGFQFVSSIGVVGLSSDARVAEERLPVSASIPRGYGEAKWVCEALLDETLHKFPTLFRPHVTRPGQIAGSSTSGYWNSVEHLPFFIKSAQSLRAWPDLDGVMQWVPVDLSAAVMTDLVLNPDASHPVYHVDNPVGQPWKDMNRVLARALGSPDAIDIIPFKDWVRRVRASPLVPETENPAARPGMPDWLETNFERMACGALILRTERAQEHSVTMAKEVGPVSEEVVAKFLDYWRRVGFLH</sequence>
<dbReference type="Gene3D" id="1.10.1200.10">
    <property type="entry name" value="ACP-like"/>
    <property type="match status" value="2"/>
</dbReference>
<gene>
    <name evidence="11" type="ORF">BDV96DRAFT_652838</name>
</gene>
<dbReference type="Gene3D" id="3.30.70.3290">
    <property type="match status" value="1"/>
</dbReference>
<feature type="compositionally biased region" description="Basic residues" evidence="7">
    <location>
        <begin position="1834"/>
        <end position="1846"/>
    </location>
</feature>
<dbReference type="InterPro" id="IPR050091">
    <property type="entry name" value="PKS_NRPS_Biosynth_Enz"/>
</dbReference>
<evidence type="ECO:0000313" key="11">
    <source>
        <dbReference type="EMBL" id="KAF2108587.1"/>
    </source>
</evidence>
<dbReference type="InterPro" id="IPR014043">
    <property type="entry name" value="Acyl_transferase_dom"/>
</dbReference>
<dbReference type="InterPro" id="IPR049900">
    <property type="entry name" value="PKS_mFAS_DH"/>
</dbReference>
<dbReference type="Pfam" id="PF18558">
    <property type="entry name" value="HTH_51"/>
    <property type="match status" value="1"/>
</dbReference>
<feature type="domain" description="Carrier" evidence="8">
    <location>
        <begin position="1847"/>
        <end position="1921"/>
    </location>
</feature>
<dbReference type="GO" id="GO:0004315">
    <property type="term" value="F:3-oxoacyl-[acyl-carrier-protein] synthase activity"/>
    <property type="evidence" value="ECO:0007669"/>
    <property type="project" value="InterPro"/>
</dbReference>
<dbReference type="InterPro" id="IPR042104">
    <property type="entry name" value="PKS_dehydratase_sf"/>
</dbReference>
<proteinExistence type="predicted"/>
<dbReference type="SUPFAM" id="SSF55048">
    <property type="entry name" value="Probable ACP-binding domain of malonyl-CoA ACP transacylase"/>
    <property type="match status" value="1"/>
</dbReference>
<dbReference type="EMBL" id="ML977347">
    <property type="protein sequence ID" value="KAF2108587.1"/>
    <property type="molecule type" value="Genomic_DNA"/>
</dbReference>
<dbReference type="Pfam" id="PF07993">
    <property type="entry name" value="NAD_binding_4"/>
    <property type="match status" value="1"/>
</dbReference>